<sequence>MYHWTQSVTYDKLLFVFYILRIIFLLPVFLLNLVQLIYEIISIIKKEKLITPRTLSFASCTGYPLFRALSLIVLLDDGNLEFGSLYWHFNVWGTYFIFCLWIFIASYWIKLLFSFFLTNSIILKNQKRVWVASWVFALLILIFNIISVTIAEFDEEMAIRFYSKVFLAIAVLIGTSVGLSGFLLARFMKKQTNRLPQLQFTIDKTIKLASVLILLFMFLIIREIVFAVLKLPADSDYRYIGTFVSSLLEYVMVLTVMVALGGEHLLNYLLFKRVGDKSPNNSNRENSHKSQSHSSKEKQESFNSQTLNGASAGFQEINLTSDFNISSSTTINNSGNIPPPTSAQILANTVNTSTQSVDIEMNLLNSTERQGDQINISEN</sequence>
<feature type="transmembrane region" description="Helical" evidence="2">
    <location>
        <begin position="129"/>
        <end position="153"/>
    </location>
</feature>
<evidence type="ECO:0000256" key="1">
    <source>
        <dbReference type="SAM" id="MobiDB-lite"/>
    </source>
</evidence>
<feature type="transmembrane region" description="Helical" evidence="2">
    <location>
        <begin position="15"/>
        <end position="34"/>
    </location>
</feature>
<gene>
    <name evidence="3" type="ORF">DLAC_02537</name>
</gene>
<evidence type="ECO:0000313" key="4">
    <source>
        <dbReference type="Proteomes" id="UP000076078"/>
    </source>
</evidence>
<dbReference type="PANTHER" id="PTHR31494">
    <property type="entry name" value="THH1_TOM1_TOM3 DOMAIN-CONTAINING PROTEIN-RELATED-RELATED"/>
    <property type="match status" value="1"/>
</dbReference>
<comment type="caution">
    <text evidence="3">The sequence shown here is derived from an EMBL/GenBank/DDBJ whole genome shotgun (WGS) entry which is preliminary data.</text>
</comment>
<feature type="transmembrane region" description="Helical" evidence="2">
    <location>
        <begin position="208"/>
        <end position="230"/>
    </location>
</feature>
<dbReference type="AlphaFoldDB" id="A0A152A2R9"/>
<feature type="transmembrane region" description="Helical" evidence="2">
    <location>
        <begin position="55"/>
        <end position="75"/>
    </location>
</feature>
<dbReference type="InParanoid" id="A0A152A2R9"/>
<keyword evidence="4" id="KW-1185">Reference proteome</keyword>
<feature type="region of interest" description="Disordered" evidence="1">
    <location>
        <begin position="279"/>
        <end position="302"/>
    </location>
</feature>
<protein>
    <recommendedName>
        <fullName evidence="5">THH1/TOM1/TOM3 domain-containing protein</fullName>
    </recommendedName>
</protein>
<dbReference type="OrthoDB" id="17675at2759"/>
<dbReference type="FunCoup" id="A0A152A2R9">
    <property type="interactions" value="2"/>
</dbReference>
<keyword evidence="2" id="KW-0812">Transmembrane</keyword>
<keyword evidence="2" id="KW-1133">Transmembrane helix</keyword>
<evidence type="ECO:0000256" key="2">
    <source>
        <dbReference type="SAM" id="Phobius"/>
    </source>
</evidence>
<reference evidence="3 4" key="1">
    <citation type="submission" date="2015-12" db="EMBL/GenBank/DDBJ databases">
        <title>Dictyostelia acquired genes for synthesis and detection of signals that induce cell-type specialization by lateral gene transfer from prokaryotes.</title>
        <authorList>
            <person name="Gloeckner G."/>
            <person name="Schaap P."/>
        </authorList>
    </citation>
    <scope>NUCLEOTIDE SEQUENCE [LARGE SCALE GENOMIC DNA]</scope>
    <source>
        <strain evidence="3 4">TK</strain>
    </source>
</reference>
<feature type="transmembrane region" description="Helical" evidence="2">
    <location>
        <begin position="95"/>
        <end position="117"/>
    </location>
</feature>
<accession>A0A152A2R9</accession>
<evidence type="ECO:0008006" key="5">
    <source>
        <dbReference type="Google" id="ProtNLM"/>
    </source>
</evidence>
<dbReference type="PANTHER" id="PTHR31494:SF3">
    <property type="entry name" value="THH1_TOM1_TOM3 DOMAIN-CONTAINING PROTEIN"/>
    <property type="match status" value="1"/>
</dbReference>
<dbReference type="OMA" id="EWIFIGC"/>
<keyword evidence="2" id="KW-0472">Membrane</keyword>
<evidence type="ECO:0000313" key="3">
    <source>
        <dbReference type="EMBL" id="KYR00526.1"/>
    </source>
</evidence>
<dbReference type="Proteomes" id="UP000076078">
    <property type="component" value="Unassembled WGS sequence"/>
</dbReference>
<feature type="transmembrane region" description="Helical" evidence="2">
    <location>
        <begin position="165"/>
        <end position="187"/>
    </location>
</feature>
<name>A0A152A2R9_TIELA</name>
<proteinExistence type="predicted"/>
<feature type="transmembrane region" description="Helical" evidence="2">
    <location>
        <begin position="250"/>
        <end position="271"/>
    </location>
</feature>
<organism evidence="3 4">
    <name type="scientific">Tieghemostelium lacteum</name>
    <name type="common">Slime mold</name>
    <name type="synonym">Dictyostelium lacteum</name>
    <dbReference type="NCBI Taxonomy" id="361077"/>
    <lineage>
        <taxon>Eukaryota</taxon>
        <taxon>Amoebozoa</taxon>
        <taxon>Evosea</taxon>
        <taxon>Eumycetozoa</taxon>
        <taxon>Dictyostelia</taxon>
        <taxon>Dictyosteliales</taxon>
        <taxon>Raperosteliaceae</taxon>
        <taxon>Tieghemostelium</taxon>
    </lineage>
</organism>
<dbReference type="EMBL" id="LODT01000013">
    <property type="protein sequence ID" value="KYR00526.1"/>
    <property type="molecule type" value="Genomic_DNA"/>
</dbReference>